<dbReference type="Gene3D" id="1.10.10.10">
    <property type="entry name" value="Winged helix-like DNA-binding domain superfamily/Winged helix DNA-binding domain"/>
    <property type="match status" value="1"/>
</dbReference>
<dbReference type="EMBL" id="FZNR01000017">
    <property type="protein sequence ID" value="SNS51841.1"/>
    <property type="molecule type" value="Genomic_DNA"/>
</dbReference>
<dbReference type="PANTHER" id="PTHR16305:SF35">
    <property type="entry name" value="TRANSCRIPTIONAL ACTIVATOR DOMAIN"/>
    <property type="match status" value="1"/>
</dbReference>
<dbReference type="Pfam" id="PF13191">
    <property type="entry name" value="AAA_16"/>
    <property type="match status" value="1"/>
</dbReference>
<dbReference type="PANTHER" id="PTHR16305">
    <property type="entry name" value="TESTICULAR SOLUBLE ADENYLYL CYCLASE"/>
    <property type="match status" value="1"/>
</dbReference>
<dbReference type="Gene3D" id="3.40.50.300">
    <property type="entry name" value="P-loop containing nucleotide triphosphate hydrolases"/>
    <property type="match status" value="1"/>
</dbReference>
<dbReference type="Gene3D" id="1.25.40.10">
    <property type="entry name" value="Tetratricopeptide repeat domain"/>
    <property type="match status" value="1"/>
</dbReference>
<evidence type="ECO:0000313" key="6">
    <source>
        <dbReference type="Proteomes" id="UP000198415"/>
    </source>
</evidence>
<dbReference type="PRINTS" id="PR00038">
    <property type="entry name" value="HTHLUXR"/>
</dbReference>
<feature type="domain" description="HTH luxR-type" evidence="4">
    <location>
        <begin position="910"/>
        <end position="975"/>
    </location>
</feature>
<dbReference type="SMART" id="SM00421">
    <property type="entry name" value="HTH_LUXR"/>
    <property type="match status" value="1"/>
</dbReference>
<dbReference type="Proteomes" id="UP000198415">
    <property type="component" value="Unassembled WGS sequence"/>
</dbReference>
<evidence type="ECO:0000256" key="2">
    <source>
        <dbReference type="ARBA" id="ARBA00022840"/>
    </source>
</evidence>
<dbReference type="InterPro" id="IPR036388">
    <property type="entry name" value="WH-like_DNA-bd_sf"/>
</dbReference>
<dbReference type="InterPro" id="IPR011990">
    <property type="entry name" value="TPR-like_helical_dom_sf"/>
</dbReference>
<dbReference type="OrthoDB" id="3796539at2"/>
<evidence type="ECO:0000313" key="5">
    <source>
        <dbReference type="EMBL" id="SNS51841.1"/>
    </source>
</evidence>
<dbReference type="PROSITE" id="PS50043">
    <property type="entry name" value="HTH_LUXR_2"/>
    <property type="match status" value="1"/>
</dbReference>
<dbReference type="AlphaFoldDB" id="A0A239F524"/>
<dbReference type="GO" id="GO:0005737">
    <property type="term" value="C:cytoplasm"/>
    <property type="evidence" value="ECO:0007669"/>
    <property type="project" value="TreeGrafter"/>
</dbReference>
<sequence length="985" mass="102767">MPYLPSSRGNTGRKPGGPGSDVAFVGRAAELQCLQAAYDRASAGSWTVVEITGDPGIGKSSVLARLLAHARGAGAQVCAGQAVESDLHVPYGLLVNALGDAVHQPRAARLAAAQADLPVLRAVWPQLPGPAAEPEPIPAAQRYRVHRAVRNLLAVLAADTGDGPLVIALDDMHWADESSTELLGHLLRHPPRGRVLLVAAYRPRQLASGLRGAFAEAAVTGTSVRVDLPPLTEDETAALLPGRLSRRRRRQLHAASAGNPLYLKALSAAAEVTPPEPAGGHRLSEQAGVPDPVWSALAAELATLTPAERLVAAAVAVTGPAADMDLLATVAAHPVPEVVAALDRLAARDLLRPGPGTAPFPFRHPVVHTVTYESAPAGWRTAAHARAATALAERGAASTDRAYHLERCAGVGDTAAVGTLSDAASTVLPAAPATAARWLTTALRLLPAGAADSDRWELLVRHAEALFLAGDLSGGRDSVHTLLSLLPRHPADKRARVAVLAATVERLVGNAMEAEALLTAELAACPEAHGTAGATLRAGLATCAVMRSDPVAADRWTEQVLRDARHGARPAQLAGALALAAMSGHLTGAFAVAAARLDEAARTLDGLPDDDLVEVLQLVGLVGAAEIAHERIPDAVRHLNRVLAVAHRHRPAHVLTDLYGQLGTAYALTGDRDRAAECFDDEYDAALLTGSAAQCGTALKHQSWLALWRGDLPAALHLGERALADARAQRHPLSWSSMAIYALAHLFDDDPAAALRLLDSAGDRPHKPTIDPGARIRWWEVRAAACAATGDTGAARDAAEHASRLAAGSSLRRSQAHAAMARGYALLGDDPAGALEAARAASTLLDQAGDLLAAGRAHHLAANASAALRRPAQARAGFADARARFTTAQAPLLYDAAVRDERRMNARRPRPGDRSALTPRESEVAGLVAEGLTNRQIAERLFLSVGTVGVHVGRVYAKLGVGRRAAVAARLPAPPQTADRSGDHR</sequence>
<proteinExistence type="predicted"/>
<gene>
    <name evidence="5" type="ORF">SAMN06264365_11783</name>
</gene>
<dbReference type="InterPro" id="IPR000792">
    <property type="entry name" value="Tscrpt_reg_LuxR_C"/>
</dbReference>
<keyword evidence="6" id="KW-1185">Reference proteome</keyword>
<dbReference type="SUPFAM" id="SSF52540">
    <property type="entry name" value="P-loop containing nucleoside triphosphate hydrolases"/>
    <property type="match status" value="1"/>
</dbReference>
<dbReference type="RefSeq" id="WP_089297176.1">
    <property type="nucleotide sequence ID" value="NZ_BOMU01000082.1"/>
</dbReference>
<evidence type="ECO:0000259" key="4">
    <source>
        <dbReference type="PROSITE" id="PS50043"/>
    </source>
</evidence>
<dbReference type="SUPFAM" id="SSF46894">
    <property type="entry name" value="C-terminal effector domain of the bipartite response regulators"/>
    <property type="match status" value="1"/>
</dbReference>
<feature type="region of interest" description="Disordered" evidence="3">
    <location>
        <begin position="1"/>
        <end position="20"/>
    </location>
</feature>
<dbReference type="Pfam" id="PF00196">
    <property type="entry name" value="GerE"/>
    <property type="match status" value="1"/>
</dbReference>
<dbReference type="GO" id="GO:0003677">
    <property type="term" value="F:DNA binding"/>
    <property type="evidence" value="ECO:0007669"/>
    <property type="project" value="InterPro"/>
</dbReference>
<dbReference type="GO" id="GO:0004016">
    <property type="term" value="F:adenylate cyclase activity"/>
    <property type="evidence" value="ECO:0007669"/>
    <property type="project" value="TreeGrafter"/>
</dbReference>
<dbReference type="GO" id="GO:0006355">
    <property type="term" value="P:regulation of DNA-templated transcription"/>
    <property type="evidence" value="ECO:0007669"/>
    <property type="project" value="InterPro"/>
</dbReference>
<dbReference type="InterPro" id="IPR041664">
    <property type="entry name" value="AAA_16"/>
</dbReference>
<dbReference type="PROSITE" id="PS00622">
    <property type="entry name" value="HTH_LUXR_1"/>
    <property type="match status" value="1"/>
</dbReference>
<dbReference type="GO" id="GO:0005524">
    <property type="term" value="F:ATP binding"/>
    <property type="evidence" value="ECO:0007669"/>
    <property type="project" value="UniProtKB-KW"/>
</dbReference>
<organism evidence="5 6">
    <name type="scientific">Actinoplanes regularis</name>
    <dbReference type="NCBI Taxonomy" id="52697"/>
    <lineage>
        <taxon>Bacteria</taxon>
        <taxon>Bacillati</taxon>
        <taxon>Actinomycetota</taxon>
        <taxon>Actinomycetes</taxon>
        <taxon>Micromonosporales</taxon>
        <taxon>Micromonosporaceae</taxon>
        <taxon>Actinoplanes</taxon>
    </lineage>
</organism>
<dbReference type="InterPro" id="IPR027417">
    <property type="entry name" value="P-loop_NTPase"/>
</dbReference>
<evidence type="ECO:0000256" key="3">
    <source>
        <dbReference type="SAM" id="MobiDB-lite"/>
    </source>
</evidence>
<keyword evidence="2" id="KW-0067">ATP-binding</keyword>
<protein>
    <submittedName>
        <fullName evidence="5">Regulatory protein, luxR family</fullName>
    </submittedName>
</protein>
<reference evidence="5 6" key="1">
    <citation type="submission" date="2017-06" db="EMBL/GenBank/DDBJ databases">
        <authorList>
            <person name="Kim H.J."/>
            <person name="Triplett B.A."/>
        </authorList>
    </citation>
    <scope>NUCLEOTIDE SEQUENCE [LARGE SCALE GENOMIC DNA]</scope>
    <source>
        <strain evidence="5 6">DSM 43151</strain>
    </source>
</reference>
<keyword evidence="1" id="KW-0547">Nucleotide-binding</keyword>
<dbReference type="SUPFAM" id="SSF48452">
    <property type="entry name" value="TPR-like"/>
    <property type="match status" value="1"/>
</dbReference>
<dbReference type="InterPro" id="IPR016032">
    <property type="entry name" value="Sig_transdc_resp-reg_C-effctor"/>
</dbReference>
<accession>A0A239F524</accession>
<evidence type="ECO:0000256" key="1">
    <source>
        <dbReference type="ARBA" id="ARBA00022741"/>
    </source>
</evidence>
<dbReference type="CDD" id="cd06170">
    <property type="entry name" value="LuxR_C_like"/>
    <property type="match status" value="1"/>
</dbReference>
<name>A0A239F524_9ACTN</name>